<keyword evidence="2" id="KW-1185">Reference proteome</keyword>
<dbReference type="Proteomes" id="UP001454036">
    <property type="component" value="Unassembled WGS sequence"/>
</dbReference>
<sequence>MRRLTRNASLSLTRVTSPYMILSILGYGGPEYPQPKDLLSKVAGHPQQQAGPITMGTVEGKAQVTYVRCESGQSSNPPCQPLRLLLRLCALHSLHGSYLVGVGRNSSLADHIAKEVSSGHSEDALIRVEP</sequence>
<accession>A0AAV3RFL5</accession>
<gene>
    <name evidence="1" type="ORF">LIER_27301</name>
</gene>
<reference evidence="1 2" key="1">
    <citation type="submission" date="2024-01" db="EMBL/GenBank/DDBJ databases">
        <title>The complete chloroplast genome sequence of Lithospermum erythrorhizon: insights into the phylogenetic relationship among Boraginaceae species and the maternal lineages of purple gromwells.</title>
        <authorList>
            <person name="Okada T."/>
            <person name="Watanabe K."/>
        </authorList>
    </citation>
    <scope>NUCLEOTIDE SEQUENCE [LARGE SCALE GENOMIC DNA]</scope>
</reference>
<comment type="caution">
    <text evidence="1">The sequence shown here is derived from an EMBL/GenBank/DDBJ whole genome shotgun (WGS) entry which is preliminary data.</text>
</comment>
<dbReference type="AlphaFoldDB" id="A0AAV3RFL5"/>
<name>A0AAV3RFL5_LITER</name>
<organism evidence="1 2">
    <name type="scientific">Lithospermum erythrorhizon</name>
    <name type="common">Purple gromwell</name>
    <name type="synonym">Lithospermum officinale var. erythrorhizon</name>
    <dbReference type="NCBI Taxonomy" id="34254"/>
    <lineage>
        <taxon>Eukaryota</taxon>
        <taxon>Viridiplantae</taxon>
        <taxon>Streptophyta</taxon>
        <taxon>Embryophyta</taxon>
        <taxon>Tracheophyta</taxon>
        <taxon>Spermatophyta</taxon>
        <taxon>Magnoliopsida</taxon>
        <taxon>eudicotyledons</taxon>
        <taxon>Gunneridae</taxon>
        <taxon>Pentapetalae</taxon>
        <taxon>asterids</taxon>
        <taxon>lamiids</taxon>
        <taxon>Boraginales</taxon>
        <taxon>Boraginaceae</taxon>
        <taxon>Boraginoideae</taxon>
        <taxon>Lithospermeae</taxon>
        <taxon>Lithospermum</taxon>
    </lineage>
</organism>
<proteinExistence type="predicted"/>
<protein>
    <submittedName>
        <fullName evidence="1">Uncharacterized protein</fullName>
    </submittedName>
</protein>
<evidence type="ECO:0000313" key="2">
    <source>
        <dbReference type="Proteomes" id="UP001454036"/>
    </source>
</evidence>
<evidence type="ECO:0000313" key="1">
    <source>
        <dbReference type="EMBL" id="GAA0173748.1"/>
    </source>
</evidence>
<dbReference type="EMBL" id="BAABME010008749">
    <property type="protein sequence ID" value="GAA0173748.1"/>
    <property type="molecule type" value="Genomic_DNA"/>
</dbReference>